<dbReference type="SMART" id="SM00108">
    <property type="entry name" value="B_lectin"/>
    <property type="match status" value="1"/>
</dbReference>
<feature type="domain" description="Bulb-type lectin" evidence="8">
    <location>
        <begin position="102"/>
        <end position="230"/>
    </location>
</feature>
<organism evidence="9 10">
    <name type="scientific">Hibiscus syriacus</name>
    <name type="common">Rose of Sharon</name>
    <dbReference type="NCBI Taxonomy" id="106335"/>
    <lineage>
        <taxon>Eukaryota</taxon>
        <taxon>Viridiplantae</taxon>
        <taxon>Streptophyta</taxon>
        <taxon>Embryophyta</taxon>
        <taxon>Tracheophyta</taxon>
        <taxon>Spermatophyta</taxon>
        <taxon>Magnoliopsida</taxon>
        <taxon>eudicotyledons</taxon>
        <taxon>Gunneridae</taxon>
        <taxon>Pentapetalae</taxon>
        <taxon>rosids</taxon>
        <taxon>malvids</taxon>
        <taxon>Malvales</taxon>
        <taxon>Malvaceae</taxon>
        <taxon>Malvoideae</taxon>
        <taxon>Hibiscus</taxon>
    </lineage>
</organism>
<comment type="caution">
    <text evidence="9">The sequence shown here is derived from an EMBL/GenBank/DDBJ whole genome shotgun (WGS) entry which is preliminary data.</text>
</comment>
<evidence type="ECO:0000313" key="9">
    <source>
        <dbReference type="EMBL" id="KAE8706045.1"/>
    </source>
</evidence>
<protein>
    <recommendedName>
        <fullName evidence="8">Bulb-type lectin domain-containing protein</fullName>
    </recommendedName>
</protein>
<dbReference type="CDD" id="cd00028">
    <property type="entry name" value="B_lectin"/>
    <property type="match status" value="1"/>
</dbReference>
<dbReference type="Pfam" id="PF01453">
    <property type="entry name" value="B_lectin"/>
    <property type="match status" value="1"/>
</dbReference>
<accession>A0A6A3ASF9</accession>
<keyword evidence="7" id="KW-0325">Glycoprotein</keyword>
<dbReference type="PANTHER" id="PTHR47974:SF4">
    <property type="entry name" value="RECEPTOR-LIKE SERINE_THREONINE-PROTEIN KINASE"/>
    <property type="match status" value="1"/>
</dbReference>
<keyword evidence="10" id="KW-1185">Reference proteome</keyword>
<dbReference type="InterPro" id="IPR036426">
    <property type="entry name" value="Bulb-type_lectin_dom_sf"/>
</dbReference>
<proteinExistence type="predicted"/>
<evidence type="ECO:0000256" key="2">
    <source>
        <dbReference type="ARBA" id="ARBA00022692"/>
    </source>
</evidence>
<dbReference type="EMBL" id="VEPZ02000975">
    <property type="protein sequence ID" value="KAE8706045.1"/>
    <property type="molecule type" value="Genomic_DNA"/>
</dbReference>
<dbReference type="PANTHER" id="PTHR47974">
    <property type="entry name" value="OS07G0415500 PROTEIN"/>
    <property type="match status" value="1"/>
</dbReference>
<dbReference type="Gene3D" id="2.90.10.10">
    <property type="entry name" value="Bulb-type lectin domain"/>
    <property type="match status" value="1"/>
</dbReference>
<evidence type="ECO:0000256" key="1">
    <source>
        <dbReference type="ARBA" id="ARBA00004167"/>
    </source>
</evidence>
<dbReference type="InterPro" id="IPR001480">
    <property type="entry name" value="Bulb-type_lectin_dom"/>
</dbReference>
<dbReference type="AlphaFoldDB" id="A0A6A3ASF9"/>
<sequence>MITSTEDCHDERLPQRRVAMEEDCLSGGRGVPHRRTTVMEDCHGVGLPQQKITTDEDFFNGGVPQQSIATSKLALYVGVVRGFNILEFNCLIFLIYLCLSPPTSGNPNNFLKRGSYLSVEDDKDLLISSDNKFTCGFYGVGKNPYYFSIWFSGSKEKTVAWMANRDKPVNGKGSKVSFLQGGAFVLTNVDGSITWETNTRTTNAQTAELLDNGNLVLDSSAKVLWQIFDFPTDTLLPHQHFTKSNKLISRLGGGNYGNGYLNIFFDIDNVLRLTYDGHNFYNLNI</sequence>
<keyword evidence="3" id="KW-0732">Signal</keyword>
<dbReference type="GO" id="GO:0016020">
    <property type="term" value="C:membrane"/>
    <property type="evidence" value="ECO:0007669"/>
    <property type="project" value="UniProtKB-SubCell"/>
</dbReference>
<dbReference type="Proteomes" id="UP000436088">
    <property type="component" value="Unassembled WGS sequence"/>
</dbReference>
<evidence type="ECO:0000259" key="8">
    <source>
        <dbReference type="PROSITE" id="PS50927"/>
    </source>
</evidence>
<evidence type="ECO:0000256" key="6">
    <source>
        <dbReference type="ARBA" id="ARBA00023157"/>
    </source>
</evidence>
<gene>
    <name evidence="9" type="ORF">F3Y22_tig00110410pilonHSYRG00175</name>
</gene>
<evidence type="ECO:0000256" key="4">
    <source>
        <dbReference type="ARBA" id="ARBA00022989"/>
    </source>
</evidence>
<keyword evidence="2" id="KW-0812">Transmembrane</keyword>
<evidence type="ECO:0000256" key="3">
    <source>
        <dbReference type="ARBA" id="ARBA00022729"/>
    </source>
</evidence>
<name>A0A6A3ASF9_HIBSY</name>
<reference evidence="9" key="1">
    <citation type="submission" date="2019-09" db="EMBL/GenBank/DDBJ databases">
        <title>Draft genome information of white flower Hibiscus syriacus.</title>
        <authorList>
            <person name="Kim Y.-M."/>
        </authorList>
    </citation>
    <scope>NUCLEOTIDE SEQUENCE [LARGE SCALE GENOMIC DNA]</scope>
    <source>
        <strain evidence="9">YM2019G1</strain>
    </source>
</reference>
<keyword evidence="5" id="KW-0472">Membrane</keyword>
<evidence type="ECO:0000313" key="10">
    <source>
        <dbReference type="Proteomes" id="UP000436088"/>
    </source>
</evidence>
<comment type="subcellular location">
    <subcellularLocation>
        <location evidence="1">Membrane</location>
        <topology evidence="1">Single-pass membrane protein</topology>
    </subcellularLocation>
</comment>
<evidence type="ECO:0000256" key="5">
    <source>
        <dbReference type="ARBA" id="ARBA00023136"/>
    </source>
</evidence>
<keyword evidence="6" id="KW-1015">Disulfide bond</keyword>
<keyword evidence="4" id="KW-1133">Transmembrane helix</keyword>
<dbReference type="SUPFAM" id="SSF51110">
    <property type="entry name" value="alpha-D-mannose-specific plant lectins"/>
    <property type="match status" value="1"/>
</dbReference>
<dbReference type="FunFam" id="2.90.10.10:FF:000006">
    <property type="entry name" value="Serine/threonine-protein kinase"/>
    <property type="match status" value="1"/>
</dbReference>
<evidence type="ECO:0000256" key="7">
    <source>
        <dbReference type="ARBA" id="ARBA00023180"/>
    </source>
</evidence>
<dbReference type="PROSITE" id="PS50927">
    <property type="entry name" value="BULB_LECTIN"/>
    <property type="match status" value="1"/>
</dbReference>